<dbReference type="UniPathway" id="UPA00047">
    <property type="reaction ID" value="UER00057"/>
</dbReference>
<dbReference type="FunFam" id="3.50.30.80:FF:000001">
    <property type="entry name" value="Dihydroxy-acid dehydratase"/>
    <property type="match status" value="1"/>
</dbReference>
<dbReference type="AlphaFoldDB" id="A0A157T6D1"/>
<feature type="active site" description="Proton acceptor" evidence="15">
    <location>
        <position position="483"/>
    </location>
</feature>
<dbReference type="InterPro" id="IPR050165">
    <property type="entry name" value="DHAD_IlvD/Edd"/>
</dbReference>
<dbReference type="InterPro" id="IPR037237">
    <property type="entry name" value="IlvD/EDD_N"/>
</dbReference>
<keyword evidence="7 15" id="KW-0408">Iron</keyword>
<dbReference type="Proteomes" id="UP000076770">
    <property type="component" value="Chromosome i"/>
</dbReference>
<comment type="pathway">
    <text evidence="12 15">Amino-acid biosynthesis; L-valine biosynthesis; L-valine from pyruvate: step 3/4.</text>
</comment>
<dbReference type="GO" id="GO:0004160">
    <property type="term" value="F:dihydroxy-acid dehydratase activity"/>
    <property type="evidence" value="ECO:0007669"/>
    <property type="project" value="UniProtKB-UniRule"/>
</dbReference>
<evidence type="ECO:0000259" key="16">
    <source>
        <dbReference type="Pfam" id="PF00920"/>
    </source>
</evidence>
<evidence type="ECO:0000256" key="14">
    <source>
        <dbReference type="ARBA" id="ARBA00029490"/>
    </source>
</evidence>
<evidence type="ECO:0000256" key="6">
    <source>
        <dbReference type="ARBA" id="ARBA00022842"/>
    </source>
</evidence>
<keyword evidence="6 15" id="KW-0460">Magnesium</keyword>
<dbReference type="GO" id="GO:0009097">
    <property type="term" value="P:isoleucine biosynthetic process"/>
    <property type="evidence" value="ECO:0007669"/>
    <property type="project" value="UniProtKB-UniRule"/>
</dbReference>
<keyword evidence="4 15" id="KW-0001">2Fe-2S</keyword>
<dbReference type="InterPro" id="IPR042096">
    <property type="entry name" value="Dihydro-acid_dehy_C"/>
</dbReference>
<dbReference type="GO" id="GO:0000287">
    <property type="term" value="F:magnesium ion binding"/>
    <property type="evidence" value="ECO:0007669"/>
    <property type="project" value="UniProtKB-UniRule"/>
</dbReference>
<dbReference type="UniPathway" id="UPA00049">
    <property type="reaction ID" value="UER00061"/>
</dbReference>
<dbReference type="GO" id="GO:0051537">
    <property type="term" value="F:2 iron, 2 sulfur cluster binding"/>
    <property type="evidence" value="ECO:0007669"/>
    <property type="project" value="UniProtKB-UniRule"/>
</dbReference>
<proteinExistence type="inferred from homology"/>
<reference evidence="18" key="1">
    <citation type="submission" date="2016-04" db="EMBL/GenBank/DDBJ databases">
        <authorList>
            <person name="Evans L.H."/>
            <person name="Alamgir A."/>
            <person name="Owens N."/>
            <person name="Weber N.D."/>
            <person name="Virtaneva K."/>
            <person name="Barbian K."/>
            <person name="Babar A."/>
            <person name="Rosenke K."/>
        </authorList>
    </citation>
    <scope>NUCLEOTIDE SEQUENCE</scope>
    <source>
        <strain evidence="18">P1</strain>
    </source>
</reference>
<comment type="similarity">
    <text evidence="2 15">Belongs to the IlvD/Edd family.</text>
</comment>
<evidence type="ECO:0000313" key="18">
    <source>
        <dbReference type="EMBL" id="SAI86756.1"/>
    </source>
</evidence>
<dbReference type="PANTHER" id="PTHR21000">
    <property type="entry name" value="DIHYDROXY-ACID DEHYDRATASE DAD"/>
    <property type="match status" value="1"/>
</dbReference>
<name>A0A157T6D1_SACSO</name>
<feature type="binding site" evidence="15">
    <location>
        <position position="458"/>
    </location>
    <ligand>
        <name>Mg(2+)</name>
        <dbReference type="ChEBI" id="CHEBI:18420"/>
    </ligand>
</feature>
<dbReference type="PANTHER" id="PTHR21000:SF5">
    <property type="entry name" value="DIHYDROXY-ACID DEHYDRATASE, MITOCHONDRIAL"/>
    <property type="match status" value="1"/>
</dbReference>
<keyword evidence="3 15" id="KW-0028">Amino-acid biosynthesis</keyword>
<protein>
    <recommendedName>
        <fullName evidence="14 15">Dihydroxy-acid dehydratase</fullName>
        <shortName evidence="15">DAD</shortName>
        <ecNumber evidence="14 15">4.2.1.9</ecNumber>
    </recommendedName>
</protein>
<dbReference type="HAMAP" id="MF_00012">
    <property type="entry name" value="IlvD"/>
    <property type="match status" value="1"/>
</dbReference>
<accession>A0A157T6D1</accession>
<feature type="modified residue" description="N6-carboxylysine" evidence="15">
    <location>
        <position position="136"/>
    </location>
</feature>
<feature type="domain" description="Dihydroxy-acid/6-phosphogluconate dehydratase N-terminal" evidence="16">
    <location>
        <begin position="46"/>
        <end position="363"/>
    </location>
</feature>
<dbReference type="Pfam" id="PF00920">
    <property type="entry name" value="ILVD_EDD_N"/>
    <property type="match status" value="1"/>
</dbReference>
<evidence type="ECO:0000256" key="4">
    <source>
        <dbReference type="ARBA" id="ARBA00022714"/>
    </source>
</evidence>
<evidence type="ECO:0000256" key="15">
    <source>
        <dbReference type="HAMAP-Rule" id="MF_00012"/>
    </source>
</evidence>
<feature type="binding site" description="via carbamate group" evidence="15">
    <location>
        <position position="136"/>
    </location>
    <ligand>
        <name>Mg(2+)</name>
        <dbReference type="ChEBI" id="CHEBI:18420"/>
    </ligand>
</feature>
<evidence type="ECO:0000256" key="3">
    <source>
        <dbReference type="ARBA" id="ARBA00022605"/>
    </source>
</evidence>
<dbReference type="SUPFAM" id="SSF52016">
    <property type="entry name" value="LeuD/IlvD-like"/>
    <property type="match status" value="1"/>
</dbReference>
<dbReference type="SUPFAM" id="SSF143975">
    <property type="entry name" value="IlvD/EDD N-terminal domain-like"/>
    <property type="match status" value="1"/>
</dbReference>
<feature type="binding site" evidence="15">
    <location>
        <position position="93"/>
    </location>
    <ligand>
        <name>Mg(2+)</name>
        <dbReference type="ChEBI" id="CHEBI:18420"/>
    </ligand>
</feature>
<keyword evidence="8 15" id="KW-0411">Iron-sulfur</keyword>
<dbReference type="Gene3D" id="3.50.30.80">
    <property type="entry name" value="IlvD/EDD C-terminal domain-like"/>
    <property type="match status" value="1"/>
</dbReference>
<comment type="subunit">
    <text evidence="15">Homodimer.</text>
</comment>
<dbReference type="EMBL" id="LT549890">
    <property type="protein sequence ID" value="SAI86756.1"/>
    <property type="molecule type" value="Genomic_DNA"/>
</dbReference>
<evidence type="ECO:0000256" key="11">
    <source>
        <dbReference type="ARBA" id="ARBA00029304"/>
    </source>
</evidence>
<gene>
    <name evidence="15" type="primary">ilvD</name>
    <name evidence="18" type="ORF">SSOP1_3202</name>
</gene>
<evidence type="ECO:0000256" key="5">
    <source>
        <dbReference type="ARBA" id="ARBA00022723"/>
    </source>
</evidence>
<dbReference type="GO" id="GO:0009099">
    <property type="term" value="P:L-valine biosynthetic process"/>
    <property type="evidence" value="ECO:0007669"/>
    <property type="project" value="UniProtKB-UniRule"/>
</dbReference>
<dbReference type="NCBIfam" id="NF002068">
    <property type="entry name" value="PRK00911.1"/>
    <property type="match status" value="1"/>
</dbReference>
<keyword evidence="10 15" id="KW-0100">Branched-chain amino acid biosynthesis</keyword>
<comment type="cofactor">
    <cofactor evidence="1 15">
        <name>Mg(2+)</name>
        <dbReference type="ChEBI" id="CHEBI:18420"/>
    </cofactor>
</comment>
<feature type="binding site" evidence="15">
    <location>
        <position position="135"/>
    </location>
    <ligand>
        <name>Mg(2+)</name>
        <dbReference type="ChEBI" id="CHEBI:18420"/>
    </ligand>
</feature>
<evidence type="ECO:0000259" key="17">
    <source>
        <dbReference type="Pfam" id="PF24877"/>
    </source>
</evidence>
<comment type="catalytic activity">
    <reaction evidence="11">
        <text>(2R)-2,3-dihydroxy-3-methylbutanoate = 3-methyl-2-oxobutanoate + H2O</text>
        <dbReference type="Rhea" id="RHEA:24809"/>
        <dbReference type="ChEBI" id="CHEBI:11851"/>
        <dbReference type="ChEBI" id="CHEBI:15377"/>
        <dbReference type="ChEBI" id="CHEBI:49072"/>
        <dbReference type="EC" id="4.2.1.9"/>
    </reaction>
    <physiologicalReaction direction="left-to-right" evidence="11">
        <dbReference type="Rhea" id="RHEA:24810"/>
    </physiologicalReaction>
</comment>
<keyword evidence="5 15" id="KW-0479">Metal-binding</keyword>
<evidence type="ECO:0000256" key="12">
    <source>
        <dbReference type="ARBA" id="ARBA00029436"/>
    </source>
</evidence>
<dbReference type="PROSITE" id="PS00886">
    <property type="entry name" value="ILVD_EDD_1"/>
    <property type="match status" value="1"/>
</dbReference>
<dbReference type="InterPro" id="IPR020558">
    <property type="entry name" value="DiOHA_6PGluconate_deHydtase_CS"/>
</dbReference>
<dbReference type="InterPro" id="IPR000581">
    <property type="entry name" value="ILV_EDD_N"/>
</dbReference>
<organism evidence="18">
    <name type="scientific">Saccharolobus solfataricus</name>
    <name type="common">Sulfolobus solfataricus</name>
    <dbReference type="NCBI Taxonomy" id="2287"/>
    <lineage>
        <taxon>Archaea</taxon>
        <taxon>Thermoproteota</taxon>
        <taxon>Thermoprotei</taxon>
        <taxon>Sulfolobales</taxon>
        <taxon>Sulfolobaceae</taxon>
        <taxon>Saccharolobus</taxon>
    </lineage>
</organism>
<dbReference type="PROSITE" id="PS00887">
    <property type="entry name" value="ILVD_EDD_2"/>
    <property type="match status" value="1"/>
</dbReference>
<evidence type="ECO:0000256" key="13">
    <source>
        <dbReference type="ARBA" id="ARBA00029437"/>
    </source>
</evidence>
<evidence type="ECO:0000256" key="9">
    <source>
        <dbReference type="ARBA" id="ARBA00023239"/>
    </source>
</evidence>
<keyword evidence="9 15" id="KW-0456">Lyase</keyword>
<feature type="binding site" evidence="15">
    <location>
        <position position="61"/>
    </location>
    <ligand>
        <name>[2Fe-2S] cluster</name>
        <dbReference type="ChEBI" id="CHEBI:190135"/>
    </ligand>
</feature>
<dbReference type="InterPro" id="IPR004404">
    <property type="entry name" value="DihydroxyA_deHydtase"/>
</dbReference>
<comment type="pathway">
    <text evidence="13 15">Amino-acid biosynthesis; L-isoleucine biosynthesis; L-isoleucine from 2-oxobutanoate: step 3/4.</text>
</comment>
<evidence type="ECO:0000256" key="2">
    <source>
        <dbReference type="ARBA" id="ARBA00006486"/>
    </source>
</evidence>
<dbReference type="PATRIC" id="fig|2287.9.peg.3368"/>
<comment type="caution">
    <text evidence="15">Lacks conserved residue(s) required for the propagation of feature annotation.</text>
</comment>
<evidence type="ECO:0000256" key="7">
    <source>
        <dbReference type="ARBA" id="ARBA00023004"/>
    </source>
</evidence>
<sequence length="569" mass="60958">MLISFKFGFLYMPIKLNSPSRYHGIYNAPHRAFLRSVGLTDEEIGKPLVAIATAWSEAGPCNFHTLALARVAKEGAKEAGLSPLAFPTMVVNDNIGMGSEGMRYSLVSRDLIADMVEAQFNAHAFDGLVGIGGCDKTTPGILMAMARLNVPSIYIYGGSAEPGYFMGKRLTIEDVHEAIGAYLAKRISEDELYEIEKRAHPTLGTCSGLFTANTMGSLSEALGMALPGSASPTATSSRRVMYVRETGKALGSLIESGIKTRDILTFEAFENAITTLMAMGGSTNAVLHLLAIAYEAGVKLTLDDFNRISKRTPYITSMKPGGDYVMADLDEVGGVPVVLKKLLEAGLLHGDVLTVTGKTMKQNLEEYKYPNVPHNHIVKDVKNPIKPRGGIIILKGSLAPEGAVIKVAATSLVKFEGKAKVYNSEEDAFKGVQSGEVKEGEVVIIRYEGPKGAPGMPEMLRVTAAIMGAGLNNVALVTDGRFSGATRGPMVGHVAPEAMVGGPIAVVEDGDTILIDVENERLDLKLPEEEIKNRLKRWSPRPPRYKSGLLAKYASLVSQASMGAVTKPV</sequence>
<evidence type="ECO:0000256" key="10">
    <source>
        <dbReference type="ARBA" id="ARBA00023304"/>
    </source>
</evidence>
<dbReference type="NCBIfam" id="TIGR00110">
    <property type="entry name" value="ilvD"/>
    <property type="match status" value="1"/>
</dbReference>
<comment type="catalytic activity">
    <reaction evidence="15">
        <text>(2R,3R)-2,3-dihydroxy-3-methylpentanoate = (S)-3-methyl-2-oxopentanoate + H2O</text>
        <dbReference type="Rhea" id="RHEA:27694"/>
        <dbReference type="ChEBI" id="CHEBI:15377"/>
        <dbReference type="ChEBI" id="CHEBI:35146"/>
        <dbReference type="ChEBI" id="CHEBI:49258"/>
        <dbReference type="EC" id="4.2.1.9"/>
    </reaction>
</comment>
<evidence type="ECO:0000256" key="1">
    <source>
        <dbReference type="ARBA" id="ARBA00001946"/>
    </source>
</evidence>
<comment type="function">
    <text evidence="15">Functions in the biosynthesis of branched-chain amino acids. Catalyzes the dehydration of (2R,3R)-2,3-dihydroxy-3-methylpentanoate (2,3-dihydroxy-3-methylvalerate) into 2-oxo-3-methylpentanoate (2-oxo-3-methylvalerate) and of (2R)-2,3-dihydroxy-3-methylbutanoate (2,3-dihydroxyisovalerate) into 2-oxo-3-methylbutanoate (2-oxoisovalerate), the penultimate precursor to L-isoleucine and L-valine, respectively.</text>
</comment>
<dbReference type="Pfam" id="PF24877">
    <property type="entry name" value="ILV_EDD_C"/>
    <property type="match status" value="1"/>
</dbReference>
<comment type="cofactor">
    <cofactor evidence="15">
        <name>[2Fe-2S] cluster</name>
        <dbReference type="ChEBI" id="CHEBI:190135"/>
    </cofactor>
    <text evidence="15">Binds 1 [2Fe-2S] cluster per subunit. This cluster acts as a Lewis acid cofactor.</text>
</comment>
<evidence type="ECO:0000256" key="8">
    <source>
        <dbReference type="ARBA" id="ARBA00023014"/>
    </source>
</evidence>
<dbReference type="InterPro" id="IPR056740">
    <property type="entry name" value="ILV_EDD_C"/>
</dbReference>
<feature type="domain" description="Dihydroxy-acid/6-phosphogluconate dehydratase C-terminal" evidence="17">
    <location>
        <begin position="377"/>
        <end position="564"/>
    </location>
</feature>
<dbReference type="EC" id="4.2.1.9" evidence="14 15"/>